<evidence type="ECO:0000313" key="12">
    <source>
        <dbReference type="WBParaSite" id="maker-uti_cns_0006928-snap-gene-0.4-mRNA-1"/>
    </source>
</evidence>
<dbReference type="GO" id="GO:0005524">
    <property type="term" value="F:ATP binding"/>
    <property type="evidence" value="ECO:0007669"/>
    <property type="project" value="UniProtKB-KW"/>
</dbReference>
<evidence type="ECO:0000313" key="11">
    <source>
        <dbReference type="Proteomes" id="UP000095280"/>
    </source>
</evidence>
<dbReference type="InterPro" id="IPR002314">
    <property type="entry name" value="aa-tRNA-synt_IIb"/>
</dbReference>
<evidence type="ECO:0000256" key="2">
    <source>
        <dbReference type="ARBA" id="ARBA00012840"/>
    </source>
</evidence>
<evidence type="ECO:0000256" key="10">
    <source>
        <dbReference type="ARBA" id="ARBA00048823"/>
    </source>
</evidence>
<dbReference type="InterPro" id="IPR045864">
    <property type="entry name" value="aa-tRNA-synth_II/BPL/LPL"/>
</dbReference>
<dbReference type="GO" id="GO:0006434">
    <property type="term" value="P:seryl-tRNA aminoacylation"/>
    <property type="evidence" value="ECO:0007669"/>
    <property type="project" value="InterPro"/>
</dbReference>
<organism evidence="11 12">
    <name type="scientific">Macrostomum lignano</name>
    <dbReference type="NCBI Taxonomy" id="282301"/>
    <lineage>
        <taxon>Eukaryota</taxon>
        <taxon>Metazoa</taxon>
        <taxon>Spiralia</taxon>
        <taxon>Lophotrochozoa</taxon>
        <taxon>Platyhelminthes</taxon>
        <taxon>Rhabditophora</taxon>
        <taxon>Macrostomorpha</taxon>
        <taxon>Macrostomida</taxon>
        <taxon>Macrostomidae</taxon>
        <taxon>Macrostomum</taxon>
    </lineage>
</organism>
<evidence type="ECO:0000256" key="7">
    <source>
        <dbReference type="ARBA" id="ARBA00023146"/>
    </source>
</evidence>
<keyword evidence="11" id="KW-1185">Reference proteome</keyword>
<dbReference type="InterPro" id="IPR002317">
    <property type="entry name" value="Ser-tRNA-ligase_type_1"/>
</dbReference>
<dbReference type="EC" id="6.1.1.11" evidence="2"/>
<dbReference type="SUPFAM" id="SSF55681">
    <property type="entry name" value="Class II aaRS and biotin synthetases"/>
    <property type="match status" value="1"/>
</dbReference>
<dbReference type="GO" id="GO:0004828">
    <property type="term" value="F:serine-tRNA ligase activity"/>
    <property type="evidence" value="ECO:0007669"/>
    <property type="project" value="UniProtKB-EC"/>
</dbReference>
<keyword evidence="4" id="KW-0547">Nucleotide-binding</keyword>
<dbReference type="Pfam" id="PF00587">
    <property type="entry name" value="tRNA-synt_2b"/>
    <property type="match status" value="1"/>
</dbReference>
<reference evidence="12" key="1">
    <citation type="submission" date="2016-11" db="UniProtKB">
        <authorList>
            <consortium name="WormBaseParasite"/>
        </authorList>
    </citation>
    <scope>IDENTIFICATION</scope>
</reference>
<evidence type="ECO:0000256" key="3">
    <source>
        <dbReference type="ARBA" id="ARBA00022598"/>
    </source>
</evidence>
<evidence type="ECO:0000256" key="5">
    <source>
        <dbReference type="ARBA" id="ARBA00022840"/>
    </source>
</evidence>
<dbReference type="OrthoDB" id="10264585at2759"/>
<dbReference type="AlphaFoldDB" id="A0A1I8HN19"/>
<dbReference type="Gene3D" id="1.10.287.40">
    <property type="entry name" value="Serine-tRNA synthetase, tRNA binding domain"/>
    <property type="match status" value="1"/>
</dbReference>
<dbReference type="FunFam" id="1.10.287.40:FF:000002">
    <property type="entry name" value="Serine--tRNA ligase, cytoplasmic"/>
    <property type="match status" value="1"/>
</dbReference>
<keyword evidence="6" id="KW-0648">Protein biosynthesis</keyword>
<name>A0A1I8HN19_9PLAT</name>
<evidence type="ECO:0000256" key="6">
    <source>
        <dbReference type="ARBA" id="ARBA00022917"/>
    </source>
</evidence>
<evidence type="ECO:0000256" key="4">
    <source>
        <dbReference type="ARBA" id="ARBA00022741"/>
    </source>
</evidence>
<keyword evidence="7" id="KW-0030">Aminoacyl-tRNA synthetase</keyword>
<sequence length="484" mass="54429">MVLDIDLLRPEKGGNPDLVRQSEKNRFKDATVIDRIIDLDNEWRKARYTGDQLNRLRNACGKAVGERKKAKEADGEDLPIPESLTANPAEVKPEDLKILSVLQLKSYGRFIGETIVKNEQIIDQLKNDRDNLLREVGNLLHKDVVVSDNEDNNAIIRQHGDVTTRYQYSHVDLVTMIDGFDGERGTRTAGGRGYYLKGPCVFLEQALMQLGLHLLLDEGYEALLTPYFMRKDAMQAVAQLNQFDEELYKVIGKRSDVKGDAELEEKYLIATSEQPIAAFHRGEWLNPATLPLKYAGISACFRQEVGSHGRDTRGIFRVHQFHKVEQFCITSPLDGASEAMFASMVANAEKFYQLLGIPYRVVSIVSGELNNAAAIKHDLEGWFPGSGAFRELVSCSNCTDYQARSLQVHFGQTKKQNDEAPYVHMLNGTMCATTRTICAILENCQESDGIRVPEALRHLMPAKYREKIPFVKPPPVVEKVAESK</sequence>
<comment type="similarity">
    <text evidence="1">Belongs to the class-II aminoacyl-tRNA synthetase family. Type-1 seryl-tRNA synthetase subfamily.</text>
</comment>
<evidence type="ECO:0000256" key="1">
    <source>
        <dbReference type="ARBA" id="ARBA00010728"/>
    </source>
</evidence>
<dbReference type="STRING" id="282301.A0A1I8HN19"/>
<dbReference type="InterPro" id="IPR033729">
    <property type="entry name" value="SerRS_core"/>
</dbReference>
<dbReference type="PROSITE" id="PS50862">
    <property type="entry name" value="AA_TRNA_LIGASE_II"/>
    <property type="match status" value="1"/>
</dbReference>
<dbReference type="InterPro" id="IPR010978">
    <property type="entry name" value="tRNA-bd_arm"/>
</dbReference>
<dbReference type="InterPro" id="IPR042103">
    <property type="entry name" value="SerRS_1_N_sf"/>
</dbReference>
<dbReference type="InterPro" id="IPR006195">
    <property type="entry name" value="aa-tRNA-synth_II"/>
</dbReference>
<evidence type="ECO:0000256" key="9">
    <source>
        <dbReference type="ARBA" id="ARBA00047929"/>
    </source>
</evidence>
<dbReference type="SUPFAM" id="SSF46589">
    <property type="entry name" value="tRNA-binding arm"/>
    <property type="match status" value="1"/>
</dbReference>
<comment type="catalytic activity">
    <reaction evidence="9">
        <text>tRNA(Sec) + L-serine + ATP = L-seryl-tRNA(Sec) + AMP + diphosphate + H(+)</text>
        <dbReference type="Rhea" id="RHEA:42580"/>
        <dbReference type="Rhea" id="RHEA-COMP:9742"/>
        <dbReference type="Rhea" id="RHEA-COMP:10128"/>
        <dbReference type="ChEBI" id="CHEBI:15378"/>
        <dbReference type="ChEBI" id="CHEBI:30616"/>
        <dbReference type="ChEBI" id="CHEBI:33019"/>
        <dbReference type="ChEBI" id="CHEBI:33384"/>
        <dbReference type="ChEBI" id="CHEBI:78442"/>
        <dbReference type="ChEBI" id="CHEBI:78533"/>
        <dbReference type="ChEBI" id="CHEBI:456215"/>
        <dbReference type="EC" id="6.1.1.11"/>
    </reaction>
</comment>
<dbReference type="InterPro" id="IPR015866">
    <property type="entry name" value="Ser-tRNA-synth_1_N"/>
</dbReference>
<dbReference type="CDD" id="cd00770">
    <property type="entry name" value="SerRS_core"/>
    <property type="match status" value="1"/>
</dbReference>
<proteinExistence type="inferred from homology"/>
<dbReference type="PRINTS" id="PR00981">
    <property type="entry name" value="TRNASYNTHSER"/>
</dbReference>
<dbReference type="Pfam" id="PF02403">
    <property type="entry name" value="Seryl_tRNA_N"/>
    <property type="match status" value="1"/>
</dbReference>
<protein>
    <recommendedName>
        <fullName evidence="2">serine--tRNA ligase</fullName>
        <ecNumber evidence="2">6.1.1.11</ecNumber>
    </recommendedName>
    <alternativeName>
        <fullName evidence="8">Seryl-tRNA synthetase</fullName>
    </alternativeName>
</protein>
<comment type="catalytic activity">
    <reaction evidence="10">
        <text>tRNA(Ser) + L-serine + ATP = L-seryl-tRNA(Ser) + AMP + diphosphate + H(+)</text>
        <dbReference type="Rhea" id="RHEA:12292"/>
        <dbReference type="Rhea" id="RHEA-COMP:9669"/>
        <dbReference type="Rhea" id="RHEA-COMP:9703"/>
        <dbReference type="ChEBI" id="CHEBI:15378"/>
        <dbReference type="ChEBI" id="CHEBI:30616"/>
        <dbReference type="ChEBI" id="CHEBI:33019"/>
        <dbReference type="ChEBI" id="CHEBI:33384"/>
        <dbReference type="ChEBI" id="CHEBI:78442"/>
        <dbReference type="ChEBI" id="CHEBI:78533"/>
        <dbReference type="ChEBI" id="CHEBI:456215"/>
        <dbReference type="EC" id="6.1.1.11"/>
    </reaction>
</comment>
<accession>A0A1I8HN19</accession>
<dbReference type="Proteomes" id="UP000095280">
    <property type="component" value="Unplaced"/>
</dbReference>
<keyword evidence="5" id="KW-0067">ATP-binding</keyword>
<dbReference type="NCBIfam" id="TIGR00414">
    <property type="entry name" value="serS"/>
    <property type="match status" value="1"/>
</dbReference>
<dbReference type="Gene3D" id="3.30.930.10">
    <property type="entry name" value="Bira Bifunctional Protein, Domain 2"/>
    <property type="match status" value="1"/>
</dbReference>
<dbReference type="WBParaSite" id="maker-uti_cns_0006928-snap-gene-0.4-mRNA-1">
    <property type="protein sequence ID" value="maker-uti_cns_0006928-snap-gene-0.4-mRNA-1"/>
    <property type="gene ID" value="maker-uti_cns_0006928-snap-gene-0.4"/>
</dbReference>
<keyword evidence="3" id="KW-0436">Ligase</keyword>
<evidence type="ECO:0000256" key="8">
    <source>
        <dbReference type="ARBA" id="ARBA00031113"/>
    </source>
</evidence>
<dbReference type="PANTHER" id="PTHR11778">
    <property type="entry name" value="SERYL-TRNA SYNTHETASE"/>
    <property type="match status" value="1"/>
</dbReference>
<dbReference type="PIRSF" id="PIRSF001529">
    <property type="entry name" value="Ser-tRNA-synth_IIa"/>
    <property type="match status" value="1"/>
</dbReference>